<organism evidence="12 13">
    <name type="scientific">Chlamydia muridarum (strain MoPn / Nigg)</name>
    <dbReference type="NCBI Taxonomy" id="243161"/>
    <lineage>
        <taxon>Bacteria</taxon>
        <taxon>Pseudomonadati</taxon>
        <taxon>Chlamydiota</taxon>
        <taxon>Chlamydiia</taxon>
        <taxon>Chlamydiales</taxon>
        <taxon>Chlamydiaceae</taxon>
        <taxon>Chlamydia/Chlamydophila group</taxon>
        <taxon>Chlamydia</taxon>
    </lineage>
</organism>
<dbReference type="InterPro" id="IPR027417">
    <property type="entry name" value="P-loop_NTPase"/>
</dbReference>
<evidence type="ECO:0000259" key="11">
    <source>
        <dbReference type="PROSITE" id="PS51198"/>
    </source>
</evidence>
<evidence type="ECO:0000256" key="6">
    <source>
        <dbReference type="ARBA" id="ARBA00034617"/>
    </source>
</evidence>
<keyword evidence="10" id="KW-0472">Membrane</keyword>
<dbReference type="Pfam" id="PF13361">
    <property type="entry name" value="UvrD_C"/>
    <property type="match status" value="1"/>
</dbReference>
<dbReference type="GO" id="GO:0005829">
    <property type="term" value="C:cytosol"/>
    <property type="evidence" value="ECO:0007669"/>
    <property type="project" value="TreeGrafter"/>
</dbReference>
<evidence type="ECO:0000256" key="3">
    <source>
        <dbReference type="ARBA" id="ARBA00022806"/>
    </source>
</evidence>
<evidence type="ECO:0000313" key="12">
    <source>
        <dbReference type="EMBL" id="AAF73563.1"/>
    </source>
</evidence>
<dbReference type="Gene3D" id="3.40.50.300">
    <property type="entry name" value="P-loop containing nucleotide triphosphate hydrolases"/>
    <property type="match status" value="3"/>
</dbReference>
<dbReference type="InterPro" id="IPR014017">
    <property type="entry name" value="DNA_helicase_UvrD-like_C"/>
</dbReference>
<keyword evidence="5" id="KW-0413">Isomerase</keyword>
<keyword evidence="10" id="KW-0812">Transmembrane</keyword>
<dbReference type="eggNOG" id="COG0210">
    <property type="taxonomic scope" value="Bacteria"/>
</dbReference>
<keyword evidence="4 9" id="KW-0067">ATP-binding</keyword>
<dbReference type="GO" id="GO:0003677">
    <property type="term" value="F:DNA binding"/>
    <property type="evidence" value="ECO:0007669"/>
    <property type="project" value="InterPro"/>
</dbReference>
<dbReference type="SUPFAM" id="SSF52540">
    <property type="entry name" value="P-loop containing nucleoside triphosphate hydrolases"/>
    <property type="match status" value="1"/>
</dbReference>
<keyword evidence="1 9" id="KW-0547">Nucleotide-binding</keyword>
<proteinExistence type="predicted"/>
<accession>Q9PKH5</accession>
<evidence type="ECO:0000256" key="1">
    <source>
        <dbReference type="ARBA" id="ARBA00022741"/>
    </source>
</evidence>
<dbReference type="HOGENOM" id="CLU_006494_1_1_0"/>
<dbReference type="GO" id="GO:0043138">
    <property type="term" value="F:3'-5' DNA helicase activity"/>
    <property type="evidence" value="ECO:0007669"/>
    <property type="project" value="UniProtKB-EC"/>
</dbReference>
<dbReference type="PROSITE" id="PS51198">
    <property type="entry name" value="UVRD_HELICASE_ATP_BIND"/>
    <property type="match status" value="1"/>
</dbReference>
<evidence type="ECO:0000313" key="13">
    <source>
        <dbReference type="Proteomes" id="UP000000800"/>
    </source>
</evidence>
<dbReference type="Proteomes" id="UP000000800">
    <property type="component" value="Chromosome"/>
</dbReference>
<comment type="catalytic activity">
    <reaction evidence="8">
        <text>ATP + H2O = ADP + phosphate + H(+)</text>
        <dbReference type="Rhea" id="RHEA:13065"/>
        <dbReference type="ChEBI" id="CHEBI:15377"/>
        <dbReference type="ChEBI" id="CHEBI:15378"/>
        <dbReference type="ChEBI" id="CHEBI:30616"/>
        <dbReference type="ChEBI" id="CHEBI:43474"/>
        <dbReference type="ChEBI" id="CHEBI:456216"/>
        <dbReference type="EC" id="5.6.2.4"/>
    </reaction>
</comment>
<evidence type="ECO:0000256" key="10">
    <source>
        <dbReference type="SAM" id="Phobius"/>
    </source>
</evidence>
<feature type="transmembrane region" description="Helical" evidence="10">
    <location>
        <begin position="12"/>
        <end position="34"/>
    </location>
</feature>
<comment type="catalytic activity">
    <reaction evidence="6">
        <text>Couples ATP hydrolysis with the unwinding of duplex DNA by translocating in the 3'-5' direction.</text>
        <dbReference type="EC" id="5.6.2.4"/>
    </reaction>
</comment>
<dbReference type="InterPro" id="IPR000212">
    <property type="entry name" value="DNA_helicase_UvrD/REP"/>
</dbReference>
<dbReference type="GO" id="GO:0005524">
    <property type="term" value="F:ATP binding"/>
    <property type="evidence" value="ECO:0007669"/>
    <property type="project" value="UniProtKB-UniRule"/>
</dbReference>
<keyword evidence="10" id="KW-1133">Transmembrane helix</keyword>
<sequence length="890" mass="104369">MWVSRSGVISQLVLVSLVFYFVCAIIYIYSFFLVKRSCLKLSQQLKRIDIPTILHHGFCGKVIYAKQEKRVTDYYVAYYQRVRTFCRRFRYFGISSNPILLKFIQDFESITTLIKKHNSEIISYLLDLYKDFFDRVLHYPLDEQQRRSIISEEENCLVISSAGSGKTSSILGKVRYLIEIKGIDPRRIALISYTNKASSELTKRLATDGLRGYTFHKLAVDLIGSITGVKPSICSNPEELIEEICQKLLKTKDFLKNVLKYFVFYDDCESERKIRDQLSEQKKPFLKAVFPDMDGKTIYVRSKQEQTTCFILSSLGISFRYEEPYEFQVADETHSQYRPDFSLYVTAQNGSLRRIYLELFAINKQGRVPPWFVEGTNKTYKEVNQIYLDGIAWKKQTHKKFKTELLTLTSEDFYNSNIRENIWDTLRKLLERAGIPIQEKKEEDLYNALLPKKSVQEKALIKLIVRFISLMKSNHKSIKKVLYCAKIAKDIPSSWLIEKVFKPVYERYVDTLAKRGQIDFTDAILQATEICRHSSSGKYDYIIVDEFQDISIDCCRFLQELRKGNPPAKMYCVGDDWQSIYRFAGSNITVFNQFSDYFGPQEIHRLETTYRLGEPLVSLSSSFVQRNNFQIRKDCRSFNPDIRTELVFRSYYHRSEKDYCSCLELEISKIPEDKSIFLLGRYSFDDYYLSKKYQLVKTGSNFFYIIGNRKIEFLTVHKSKGLEADYVILLQCNADRYGFPSLVTDNKVFNYVLSESDSFPFSEERRLFYVAITRAKIKTTVLYDKKFPSEFVKEFIKVDEKRAQVPRTPVNAYKIWTRSEESLLLQLCKGMSVKDIATQTGRSPTAITARLRKLQKVGLSKRPQFVKSHNSFIRKKRFCRPEWKQSSRRY</sequence>
<dbReference type="Pfam" id="PF00580">
    <property type="entry name" value="UvrD-helicase"/>
    <property type="match status" value="1"/>
</dbReference>
<reference evidence="12 13" key="1">
    <citation type="journal article" date="2000" name="Nucleic Acids Res.">
        <title>Genome sequences of Chlamydia trachomatis MoPn and Chlamydia pneumoniae AR39.</title>
        <authorList>
            <person name="Read T.D."/>
            <person name="Brunham R.C."/>
            <person name="Shen C."/>
            <person name="Gill S.R."/>
            <person name="Heidelberg J.F."/>
            <person name="White O."/>
            <person name="Hickey E.K."/>
            <person name="Peterson J.D."/>
            <person name="Utterback T.R."/>
            <person name="Berry K.J."/>
            <person name="Bass S."/>
            <person name="Linher K.D."/>
            <person name="Weidman J.F."/>
            <person name="Khouri H.M."/>
            <person name="Craven B."/>
            <person name="Bowman C."/>
            <person name="Dodson R.J."/>
            <person name="Gwinn M.L."/>
            <person name="Nelson W.C."/>
            <person name="DeBoy R.T."/>
            <person name="Kolonay J.F."/>
            <person name="McClarty G."/>
            <person name="Salzberg S.L."/>
            <person name="Eisen J.A."/>
            <person name="Fraser C.M."/>
        </authorList>
    </citation>
    <scope>NUCLEOTIDE SEQUENCE [LARGE SCALE GENOMIC DNA]</scope>
    <source>
        <strain evidence="13">MoPn / Nigg</strain>
    </source>
</reference>
<evidence type="ECO:0000256" key="8">
    <source>
        <dbReference type="ARBA" id="ARBA00048988"/>
    </source>
</evidence>
<evidence type="ECO:0000256" key="2">
    <source>
        <dbReference type="ARBA" id="ARBA00022801"/>
    </source>
</evidence>
<gene>
    <name evidence="12" type="ordered locus">TC_0490</name>
</gene>
<feature type="binding site" evidence="9">
    <location>
        <begin position="160"/>
        <end position="167"/>
    </location>
    <ligand>
        <name>ATP</name>
        <dbReference type="ChEBI" id="CHEBI:30616"/>
    </ligand>
</feature>
<dbReference type="EMBL" id="AE002160">
    <property type="protein sequence ID" value="AAF73563.1"/>
    <property type="molecule type" value="Genomic_DNA"/>
</dbReference>
<evidence type="ECO:0000256" key="9">
    <source>
        <dbReference type="PROSITE-ProRule" id="PRU00560"/>
    </source>
</evidence>
<dbReference type="PANTHER" id="PTHR11070:SF63">
    <property type="entry name" value="DNA HELICASE IV"/>
    <property type="match status" value="1"/>
</dbReference>
<dbReference type="EC" id="5.6.2.4" evidence="7"/>
<keyword evidence="3 9" id="KW-0347">Helicase</keyword>
<keyword evidence="13" id="KW-1185">Reference proteome</keyword>
<dbReference type="GO" id="GO:0016887">
    <property type="term" value="F:ATP hydrolysis activity"/>
    <property type="evidence" value="ECO:0007669"/>
    <property type="project" value="RHEA"/>
</dbReference>
<evidence type="ECO:0000256" key="4">
    <source>
        <dbReference type="ARBA" id="ARBA00022840"/>
    </source>
</evidence>
<dbReference type="GO" id="GO:0000725">
    <property type="term" value="P:recombinational repair"/>
    <property type="evidence" value="ECO:0007669"/>
    <property type="project" value="TreeGrafter"/>
</dbReference>
<keyword evidence="2 9" id="KW-0378">Hydrolase</keyword>
<dbReference type="PANTHER" id="PTHR11070">
    <property type="entry name" value="UVRD / RECB / PCRA DNA HELICASE FAMILY MEMBER"/>
    <property type="match status" value="1"/>
</dbReference>
<dbReference type="KEGG" id="cmu:TC_0490"/>
<evidence type="ECO:0000256" key="7">
    <source>
        <dbReference type="ARBA" id="ARBA00034808"/>
    </source>
</evidence>
<dbReference type="AlphaFoldDB" id="Q9PKH5"/>
<dbReference type="InterPro" id="IPR014016">
    <property type="entry name" value="UvrD-like_ATP-bd"/>
</dbReference>
<protein>
    <recommendedName>
        <fullName evidence="7">DNA 3'-5' helicase</fullName>
        <ecNumber evidence="7">5.6.2.4</ecNumber>
    </recommendedName>
</protein>
<name>Q9PKH5_CHLMU</name>
<feature type="domain" description="UvrD-like helicase ATP-binding" evidence="11">
    <location>
        <begin position="139"/>
        <end position="613"/>
    </location>
</feature>
<evidence type="ECO:0000256" key="5">
    <source>
        <dbReference type="ARBA" id="ARBA00023235"/>
    </source>
</evidence>